<gene>
    <name evidence="3" type="ORF">A2777_02905</name>
</gene>
<feature type="domain" description="LysM" evidence="2">
    <location>
        <begin position="65"/>
        <end position="112"/>
    </location>
</feature>
<keyword evidence="1" id="KW-1133">Transmembrane helix</keyword>
<dbReference type="AlphaFoldDB" id="A0A1F5Z7H3"/>
<dbReference type="InterPro" id="IPR018392">
    <property type="entry name" value="LysM"/>
</dbReference>
<protein>
    <recommendedName>
        <fullName evidence="2">LysM domain-containing protein</fullName>
    </recommendedName>
</protein>
<comment type="caution">
    <text evidence="3">The sequence shown here is derived from an EMBL/GenBank/DDBJ whole genome shotgun (WGS) entry which is preliminary data.</text>
</comment>
<dbReference type="CDD" id="cd00118">
    <property type="entry name" value="LysM"/>
    <property type="match status" value="2"/>
</dbReference>
<organism evidence="3 4">
    <name type="scientific">Candidatus Gottesmanbacteria bacterium RIFCSPHIGHO2_01_FULL_40_15</name>
    <dbReference type="NCBI Taxonomy" id="1798376"/>
    <lineage>
        <taxon>Bacteria</taxon>
        <taxon>Candidatus Gottesmaniibacteriota</taxon>
    </lineage>
</organism>
<dbReference type="SMART" id="SM00257">
    <property type="entry name" value="LysM"/>
    <property type="match status" value="2"/>
</dbReference>
<feature type="domain" description="LysM" evidence="2">
    <location>
        <begin position="132"/>
        <end position="179"/>
    </location>
</feature>
<dbReference type="InterPro" id="IPR052196">
    <property type="entry name" value="Bact_Kbp"/>
</dbReference>
<keyword evidence="1" id="KW-0472">Membrane</keyword>
<dbReference type="PROSITE" id="PS51782">
    <property type="entry name" value="LYSM"/>
    <property type="match status" value="2"/>
</dbReference>
<dbReference type="EMBL" id="MFJF01000002">
    <property type="protein sequence ID" value="OGG08371.1"/>
    <property type="molecule type" value="Genomic_DNA"/>
</dbReference>
<dbReference type="SUPFAM" id="SSF54106">
    <property type="entry name" value="LysM domain"/>
    <property type="match status" value="2"/>
</dbReference>
<reference evidence="3 4" key="1">
    <citation type="journal article" date="2016" name="Nat. Commun.">
        <title>Thousands of microbial genomes shed light on interconnected biogeochemical processes in an aquifer system.</title>
        <authorList>
            <person name="Anantharaman K."/>
            <person name="Brown C.T."/>
            <person name="Hug L.A."/>
            <person name="Sharon I."/>
            <person name="Castelle C.J."/>
            <person name="Probst A.J."/>
            <person name="Thomas B.C."/>
            <person name="Singh A."/>
            <person name="Wilkins M.J."/>
            <person name="Karaoz U."/>
            <person name="Brodie E.L."/>
            <person name="Williams K.H."/>
            <person name="Hubbard S.S."/>
            <person name="Banfield J.F."/>
        </authorList>
    </citation>
    <scope>NUCLEOTIDE SEQUENCE [LARGE SCALE GENOMIC DNA]</scope>
</reference>
<name>A0A1F5Z7H3_9BACT</name>
<evidence type="ECO:0000313" key="4">
    <source>
        <dbReference type="Proteomes" id="UP000177354"/>
    </source>
</evidence>
<evidence type="ECO:0000256" key="1">
    <source>
        <dbReference type="SAM" id="Phobius"/>
    </source>
</evidence>
<keyword evidence="1" id="KW-0812">Transmembrane</keyword>
<dbReference type="PANTHER" id="PTHR34700:SF4">
    <property type="entry name" value="PHAGE-LIKE ELEMENT PBSX PROTEIN XKDP"/>
    <property type="match status" value="1"/>
</dbReference>
<evidence type="ECO:0000259" key="2">
    <source>
        <dbReference type="PROSITE" id="PS51782"/>
    </source>
</evidence>
<dbReference type="Pfam" id="PF01476">
    <property type="entry name" value="LysM"/>
    <property type="match status" value="2"/>
</dbReference>
<dbReference type="PANTHER" id="PTHR34700">
    <property type="entry name" value="POTASSIUM BINDING PROTEIN KBP"/>
    <property type="match status" value="1"/>
</dbReference>
<proteinExistence type="predicted"/>
<accession>A0A1F5Z7H3</accession>
<dbReference type="Gene3D" id="3.10.350.10">
    <property type="entry name" value="LysM domain"/>
    <property type="match status" value="2"/>
</dbReference>
<feature type="transmembrane region" description="Helical" evidence="1">
    <location>
        <begin position="15"/>
        <end position="36"/>
    </location>
</feature>
<sequence>MWDKFKKKLDLPESYISITLGLLVVLVAGILTYNYFVKNQVQRTEEETAKVEQQNKAQEKPELPAKYTVKEGDTLWSIALNHYNSGYNWVSISQANNMGNPDYVVVGQELTVPEAEVIKPEGDVMATTAPPKEYTVVTGDNLWSIAEREYATGFSWTKIAQENNLENPGIIHPGNVLRLPR</sequence>
<dbReference type="Proteomes" id="UP000177354">
    <property type="component" value="Unassembled WGS sequence"/>
</dbReference>
<dbReference type="InterPro" id="IPR036779">
    <property type="entry name" value="LysM_dom_sf"/>
</dbReference>
<evidence type="ECO:0000313" key="3">
    <source>
        <dbReference type="EMBL" id="OGG08371.1"/>
    </source>
</evidence>